<gene>
    <name evidence="2" type="ORF">NDU88_003932</name>
</gene>
<dbReference type="AlphaFoldDB" id="A0AAV7PIA4"/>
<dbReference type="Proteomes" id="UP001066276">
    <property type="component" value="Chromosome 7"/>
</dbReference>
<feature type="region of interest" description="Disordered" evidence="1">
    <location>
        <begin position="101"/>
        <end position="127"/>
    </location>
</feature>
<protein>
    <submittedName>
        <fullName evidence="2">Uncharacterized protein</fullName>
    </submittedName>
</protein>
<proteinExistence type="predicted"/>
<keyword evidence="3" id="KW-1185">Reference proteome</keyword>
<evidence type="ECO:0000256" key="1">
    <source>
        <dbReference type="SAM" id="MobiDB-lite"/>
    </source>
</evidence>
<accession>A0AAV7PIA4</accession>
<evidence type="ECO:0000313" key="3">
    <source>
        <dbReference type="Proteomes" id="UP001066276"/>
    </source>
</evidence>
<evidence type="ECO:0000313" key="2">
    <source>
        <dbReference type="EMBL" id="KAJ1125503.1"/>
    </source>
</evidence>
<reference evidence="2" key="1">
    <citation type="journal article" date="2022" name="bioRxiv">
        <title>Sequencing and chromosome-scale assembly of the giantPleurodeles waltlgenome.</title>
        <authorList>
            <person name="Brown T."/>
            <person name="Elewa A."/>
            <person name="Iarovenko S."/>
            <person name="Subramanian E."/>
            <person name="Araus A.J."/>
            <person name="Petzold A."/>
            <person name="Susuki M."/>
            <person name="Suzuki K.-i.T."/>
            <person name="Hayashi T."/>
            <person name="Toyoda A."/>
            <person name="Oliveira C."/>
            <person name="Osipova E."/>
            <person name="Leigh N.D."/>
            <person name="Simon A."/>
            <person name="Yun M.H."/>
        </authorList>
    </citation>
    <scope>NUCLEOTIDE SEQUENCE</scope>
    <source>
        <strain evidence="2">20211129_DDA</strain>
        <tissue evidence="2">Liver</tissue>
    </source>
</reference>
<organism evidence="2 3">
    <name type="scientific">Pleurodeles waltl</name>
    <name type="common">Iberian ribbed newt</name>
    <dbReference type="NCBI Taxonomy" id="8319"/>
    <lineage>
        <taxon>Eukaryota</taxon>
        <taxon>Metazoa</taxon>
        <taxon>Chordata</taxon>
        <taxon>Craniata</taxon>
        <taxon>Vertebrata</taxon>
        <taxon>Euteleostomi</taxon>
        <taxon>Amphibia</taxon>
        <taxon>Batrachia</taxon>
        <taxon>Caudata</taxon>
        <taxon>Salamandroidea</taxon>
        <taxon>Salamandridae</taxon>
        <taxon>Pleurodelinae</taxon>
        <taxon>Pleurodeles</taxon>
    </lineage>
</organism>
<name>A0AAV7PIA4_PLEWA</name>
<dbReference type="EMBL" id="JANPWB010000011">
    <property type="protein sequence ID" value="KAJ1125503.1"/>
    <property type="molecule type" value="Genomic_DNA"/>
</dbReference>
<sequence length="127" mass="14834">MTSPPCQQEMLVTTLSRHPQHSAVPFVLPRREQTEALSRSQICNLANLDFLNTGGHKFIPREDQQEPYDVQHDAVLCGACDARGLICSSREQHRHYERYSQRKHRFNRHRSSLTSQHRRSAHRTFSK</sequence>
<comment type="caution">
    <text evidence="2">The sequence shown here is derived from an EMBL/GenBank/DDBJ whole genome shotgun (WGS) entry which is preliminary data.</text>
</comment>